<proteinExistence type="predicted"/>
<accession>A0A178TJX4</accession>
<reference evidence="1 2" key="1">
    <citation type="submission" date="2016-03" db="EMBL/GenBank/DDBJ databases">
        <title>Spore heat resistance.</title>
        <authorList>
            <person name="Boekhorst J."/>
            <person name="Berendsen E.M."/>
            <person name="Wells-Bennik M.H."/>
            <person name="Kuipers O.P."/>
        </authorList>
    </citation>
    <scope>NUCLEOTIDE SEQUENCE [LARGE SCALE GENOMIC DNA]</scope>
    <source>
        <strain evidence="1 2">AF16</strain>
    </source>
</reference>
<comment type="caution">
    <text evidence="1">The sequence shown here is derived from an EMBL/GenBank/DDBJ whole genome shotgun (WGS) entry which is preliminary data.</text>
</comment>
<dbReference type="Proteomes" id="UP000078336">
    <property type="component" value="Unassembled WGS sequence"/>
</dbReference>
<evidence type="ECO:0000313" key="2">
    <source>
        <dbReference type="Proteomes" id="UP000078336"/>
    </source>
</evidence>
<dbReference type="AlphaFoldDB" id="A0A178TJX4"/>
<protein>
    <submittedName>
        <fullName evidence="1">Uncharacterized protein</fullName>
    </submittedName>
</protein>
<name>A0A178TJX4_9BACL</name>
<gene>
    <name evidence="1" type="ORF">TAF16_0576</name>
</gene>
<organism evidence="1 2">
    <name type="scientific">Anoxybacillus flavithermus</name>
    <dbReference type="NCBI Taxonomy" id="33934"/>
    <lineage>
        <taxon>Bacteria</taxon>
        <taxon>Bacillati</taxon>
        <taxon>Bacillota</taxon>
        <taxon>Bacilli</taxon>
        <taxon>Bacillales</taxon>
        <taxon>Anoxybacillaceae</taxon>
        <taxon>Anoxybacillus</taxon>
    </lineage>
</organism>
<evidence type="ECO:0000313" key="1">
    <source>
        <dbReference type="EMBL" id="OAO81653.1"/>
    </source>
</evidence>
<keyword evidence="2" id="KW-1185">Reference proteome</keyword>
<dbReference type="PATRIC" id="fig|33934.7.peg.2123"/>
<dbReference type="EMBL" id="LUCQ01000045">
    <property type="protein sequence ID" value="OAO81653.1"/>
    <property type="molecule type" value="Genomic_DNA"/>
</dbReference>
<sequence length="37" mass="4511">MGRKRKDVFGLYRTYEELKQVDANGQMYIDFEFVSYL</sequence>